<evidence type="ECO:0000313" key="2">
    <source>
        <dbReference type="Proteomes" id="UP000664052"/>
    </source>
</evidence>
<evidence type="ECO:0000313" key="1">
    <source>
        <dbReference type="EMBL" id="MBN8227778.1"/>
    </source>
</evidence>
<feature type="non-terminal residue" evidence="1">
    <location>
        <position position="250"/>
    </location>
</feature>
<organism evidence="1 2">
    <name type="scientific">Corallococcus macrosporus</name>
    <dbReference type="NCBI Taxonomy" id="35"/>
    <lineage>
        <taxon>Bacteria</taxon>
        <taxon>Pseudomonadati</taxon>
        <taxon>Myxococcota</taxon>
        <taxon>Myxococcia</taxon>
        <taxon>Myxococcales</taxon>
        <taxon>Cystobacterineae</taxon>
        <taxon>Myxococcaceae</taxon>
        <taxon>Corallococcus</taxon>
    </lineage>
</organism>
<reference evidence="1 2" key="1">
    <citation type="submission" date="2021-02" db="EMBL/GenBank/DDBJ databases">
        <title>De Novo genome assembly of isolated myxobacteria.</title>
        <authorList>
            <person name="Stevens D.C."/>
        </authorList>
    </citation>
    <scope>NUCLEOTIDE SEQUENCE [LARGE SCALE GENOMIC DNA]</scope>
    <source>
        <strain evidence="1 2">ATCC 29039</strain>
    </source>
</reference>
<dbReference type="SUPFAM" id="SSF52540">
    <property type="entry name" value="P-loop containing nucleoside triphosphate hydrolases"/>
    <property type="match status" value="1"/>
</dbReference>
<sequence length="250" mass="28516">MQISAVRLPRNYLDLGMERTTMDRLGSMVVLAGPNGGGKSRLLRCIYEAVKQYPLPEYQEFLRRDVFIRQDRVSAMQFKLQETIQELSLGSLKKQINEQERLIKRNEETLALVALVELKNPRNEKPIHHYVPRPVDFADPFMQVRHMTLAAADQVRKEVGFEPLENGCLAYIGSVQDRWFQATHPQVTIPDDEKTLAVAEYQRLRDDLKKLLGAQLDRNLDGAPTLWGRSIPKAGLSDGQRLLLQLAVAL</sequence>
<dbReference type="InterPro" id="IPR027417">
    <property type="entry name" value="P-loop_NTPase"/>
</dbReference>
<name>A0ABS3D7Z3_9BACT</name>
<gene>
    <name evidence="1" type="ORF">JYK02_09675</name>
</gene>
<comment type="caution">
    <text evidence="1">The sequence shown here is derived from an EMBL/GenBank/DDBJ whole genome shotgun (WGS) entry which is preliminary data.</text>
</comment>
<protein>
    <recommendedName>
        <fullName evidence="3">Rad50/SbcC-type AAA domain-containing protein</fullName>
    </recommendedName>
</protein>
<dbReference type="RefSeq" id="WP_207050582.1">
    <property type="nucleotide sequence ID" value="NZ_JAFIMU010000004.1"/>
</dbReference>
<proteinExistence type="predicted"/>
<keyword evidence="2" id="KW-1185">Reference proteome</keyword>
<dbReference type="EMBL" id="JAFIMU010000004">
    <property type="protein sequence ID" value="MBN8227778.1"/>
    <property type="molecule type" value="Genomic_DNA"/>
</dbReference>
<evidence type="ECO:0008006" key="3">
    <source>
        <dbReference type="Google" id="ProtNLM"/>
    </source>
</evidence>
<dbReference type="Gene3D" id="3.40.50.300">
    <property type="entry name" value="P-loop containing nucleotide triphosphate hydrolases"/>
    <property type="match status" value="1"/>
</dbReference>
<accession>A0ABS3D7Z3</accession>
<dbReference type="Proteomes" id="UP000664052">
    <property type="component" value="Unassembled WGS sequence"/>
</dbReference>